<gene>
    <name evidence="1" type="ORF">M0812_23322</name>
</gene>
<organism evidence="1 2">
    <name type="scientific">Anaeramoeba flamelloides</name>
    <dbReference type="NCBI Taxonomy" id="1746091"/>
    <lineage>
        <taxon>Eukaryota</taxon>
        <taxon>Metamonada</taxon>
        <taxon>Anaeramoebidae</taxon>
        <taxon>Anaeramoeba</taxon>
    </lineage>
</organism>
<protein>
    <submittedName>
        <fullName evidence="1">Substrate carrier family protein ucpb</fullName>
    </submittedName>
</protein>
<dbReference type="Proteomes" id="UP001146793">
    <property type="component" value="Unassembled WGS sequence"/>
</dbReference>
<name>A0AAV7YKL1_9EUKA</name>
<dbReference type="AlphaFoldDB" id="A0AAV7YKL1"/>
<evidence type="ECO:0000313" key="1">
    <source>
        <dbReference type="EMBL" id="KAJ3430318.1"/>
    </source>
</evidence>
<sequence length="266" mass="29324">MTQQKEEKSCPFYKHAYFYGLGGAVATIRSVLTSPLTGVVPTLSGLHHNFVNSGVQNVIFEEIDGKVKEKMEEFNNPQEAWKIGVTAGVAIGTVNALVDSVFTNVVKHHEKRKENNPDVSCTFTSAVDLVSNKGITSLFDGYFSRAFSKSLFISTFKTSLWLNSKWIGNVFPNSTCPIKTRVLRPFIFGTVSGAQATLVSKQIDQSVRAVFSKEKTNPKKFLKNSICAAKIAGPSLGLTVAMYSNGVRYLKPSEMALRKLITKFHK</sequence>
<accession>A0AAV7YKL1</accession>
<dbReference type="EMBL" id="JANTQA010000051">
    <property type="protein sequence ID" value="KAJ3430318.1"/>
    <property type="molecule type" value="Genomic_DNA"/>
</dbReference>
<comment type="caution">
    <text evidence="1">The sequence shown here is derived from an EMBL/GenBank/DDBJ whole genome shotgun (WGS) entry which is preliminary data.</text>
</comment>
<proteinExistence type="predicted"/>
<reference evidence="1" key="1">
    <citation type="submission" date="2022-08" db="EMBL/GenBank/DDBJ databases">
        <title>Novel sulphate-reducing endosymbionts in the free-living metamonad Anaeramoeba.</title>
        <authorList>
            <person name="Jerlstrom-Hultqvist J."/>
            <person name="Cepicka I."/>
            <person name="Gallot-Lavallee L."/>
            <person name="Salas-Leiva D."/>
            <person name="Curtis B.A."/>
            <person name="Zahonova K."/>
            <person name="Pipaliya S."/>
            <person name="Dacks J."/>
            <person name="Roger A.J."/>
        </authorList>
    </citation>
    <scope>NUCLEOTIDE SEQUENCE</scope>
    <source>
        <strain evidence="1">Busselton2</strain>
    </source>
</reference>
<evidence type="ECO:0000313" key="2">
    <source>
        <dbReference type="Proteomes" id="UP001146793"/>
    </source>
</evidence>